<proteinExistence type="predicted"/>
<dbReference type="EMBL" id="JAFFZW010000008">
    <property type="protein sequence ID" value="MBP0947585.1"/>
    <property type="molecule type" value="Genomic_DNA"/>
</dbReference>
<sequence length="104" mass="11814">MPLLARLMNPIGIIALFAGLSEASATAVLPYLDNEDRQRYVWFLIIFPSSLVALFFLTLNFNREALYPPFRSANTNVHADECMFCLRCDKPASTSYYKPTDDDL</sequence>
<comment type="caution">
    <text evidence="2">The sequence shown here is derived from an EMBL/GenBank/DDBJ whole genome shotgun (WGS) entry which is preliminary data.</text>
</comment>
<keyword evidence="1" id="KW-0812">Transmembrane</keyword>
<keyword evidence="1" id="KW-1133">Transmembrane helix</keyword>
<reference evidence="2 3" key="1">
    <citation type="journal article" date="2022" name="Syst. Appl. Microbiol.">
        <title>Pseudomonas alliivorans sp. nov., a plant-pathogenic bacterium isolated from onion foliage in Georgia, USA.</title>
        <authorList>
            <person name="Zhao M."/>
            <person name="Tyson C."/>
            <person name="Chen H.C."/>
            <person name="Paudel S."/>
            <person name="Gitaitis R."/>
            <person name="Kvitko B."/>
            <person name="Dutta B."/>
        </authorList>
    </citation>
    <scope>NUCLEOTIDE SEQUENCE [LARGE SCALE GENOMIC DNA]</scope>
    <source>
        <strain evidence="2 3">20GA0068</strain>
    </source>
</reference>
<name>A0ABS4CAG2_9PSED</name>
<keyword evidence="1" id="KW-0472">Membrane</keyword>
<evidence type="ECO:0008006" key="4">
    <source>
        <dbReference type="Google" id="ProtNLM"/>
    </source>
</evidence>
<dbReference type="Proteomes" id="UP000673197">
    <property type="component" value="Unassembled WGS sequence"/>
</dbReference>
<accession>A0ABS4CAG2</accession>
<protein>
    <recommendedName>
        <fullName evidence="4">MFS transporter</fullName>
    </recommendedName>
</protein>
<dbReference type="RefSeq" id="WP_210043050.1">
    <property type="nucleotide sequence ID" value="NZ_JAFFZW010000008.1"/>
</dbReference>
<evidence type="ECO:0000313" key="3">
    <source>
        <dbReference type="Proteomes" id="UP000673197"/>
    </source>
</evidence>
<evidence type="ECO:0000313" key="2">
    <source>
        <dbReference type="EMBL" id="MBP0947585.1"/>
    </source>
</evidence>
<gene>
    <name evidence="2" type="ORF">JTJ32_19855</name>
</gene>
<feature type="transmembrane region" description="Helical" evidence="1">
    <location>
        <begin position="41"/>
        <end position="61"/>
    </location>
</feature>
<evidence type="ECO:0000256" key="1">
    <source>
        <dbReference type="SAM" id="Phobius"/>
    </source>
</evidence>
<organism evidence="2 3">
    <name type="scientific">Pseudomonas alliivorans</name>
    <dbReference type="NCBI Taxonomy" id="2810613"/>
    <lineage>
        <taxon>Bacteria</taxon>
        <taxon>Pseudomonadati</taxon>
        <taxon>Pseudomonadota</taxon>
        <taxon>Gammaproteobacteria</taxon>
        <taxon>Pseudomonadales</taxon>
        <taxon>Pseudomonadaceae</taxon>
        <taxon>Pseudomonas</taxon>
    </lineage>
</organism>
<keyword evidence="3" id="KW-1185">Reference proteome</keyword>